<accession>A0A7S5UZ91</accession>
<proteinExistence type="predicted"/>
<reference evidence="2 3" key="1">
    <citation type="submission" date="2020-01" db="EMBL/GenBank/DDBJ databases">
        <title>Patterns of diversity and host range of bacteriophage communities associated with bean-nodulatin bacteria.</title>
        <authorList>
            <person name="Vann Cauwenberghe J."/>
            <person name="Santamaria R.I."/>
            <person name="Bustos P."/>
            <person name="Juarez S."/>
            <person name="Gonzalez V."/>
        </authorList>
    </citation>
    <scope>NUCLEOTIDE SEQUENCE [LARGE SCALE GENOMIC DNA]</scope>
</reference>
<dbReference type="EMBL" id="MN988528">
    <property type="protein sequence ID" value="QIG73148.1"/>
    <property type="molecule type" value="Genomic_DNA"/>
</dbReference>
<evidence type="ECO:0000256" key="1">
    <source>
        <dbReference type="SAM" id="MobiDB-lite"/>
    </source>
</evidence>
<evidence type="ECO:0000313" key="3">
    <source>
        <dbReference type="Proteomes" id="UP000642258"/>
    </source>
</evidence>
<gene>
    <name evidence="2" type="ORF">EVC00_042</name>
</gene>
<sequence length="1248" mass="136243">MADDIILQDRAQELQDLPDPMIKEPSYRPAFNPEFERSAGEQAVYDANEDRKANPDANSILPDLSSKVDTFTRAIRSGDNIAVQIGKMYDRAVNSGPIDPAWRNGVGEKWVKEKGVNDSQRWRYTSARNQMEAESMLADAKAQAYDQEVLARKHGVTNFVARGLAGVIDIDAPVTFMTGGLSAVGLDALKASKMASVAIGAVGGATTGAGLGVASYVADPNGEWANIPLAGLGGMAFGALGGAFGHSGSHDAMQVRADTLDEFGSTLADGAPRAKENMHTTSFESTDNYFSQAVETEIKAFNDLQAAAEKDIKANPSMAEGVERDLTNYNNLLNGAHEDLNAFKATREKAEADLGVRKPEAIDPSSIESDLPDHAFDDPHLDPDKGRASIGARQLNTNGPGIASIQSTRVQDMITNARTRVQQLGLSTDWLDGWSHLSGTAGAVGKYAERFHNALSHSPIASDFARLMNSGSAVAQTLAYDVFENASGIIRNGKSAARIMEHYHKELMSRFMPFHDAFDEYAGQAGAGWWQRQWDTDLKRRFNREVAAEMMARQYDGAGVATGAVKKAADALDEMYAHELRVVKGRPGEMSVNGTDTIQQKSGYIQQKWLGKNIRDMVNSGRYTYDQVSESIAESYQRQYPSMLSSDAMIYAKAVVDRARNQDLGINTSMVSVLAGDGRAALADMLTRNGFTPTQVEAFLTRITGAVEERQRSGYFKHRLDVDLRDTSSHGISMMDLVDTDFATMVPARMRRSAGQAALARKGIRSKADRDAIKEAIIKEQSANGASVRTGTTLGERIDDAINSDRHVDGEFIDGLFSYFGDGPIAGGLSPMYSRMKKITNLALLNQLGLTNLAELGPTIASVGVSNFMRHAGEAFTGMLRNVDSELVQELKHMSILVPEERLFRDDLTHEFEKASTSNEYLRGLDRLLNKAQRVQGYSSGFYHVRNFQQRIAVTTAADRLAKHFRDGGLVSDERLKDMGFDPHMMNRFSYYVNQGIVEFDADGNLKKLNMSQWDPHDADQFAYTLNAQVNTLVQKAMAGESSMIFHKDGVASLFWQLKSFGMLALEKQALRQTRFMDQELAASFAYGLATAAAVYMTKQTINGRTDKLDPIDIAKGAFGQSNLTGWIPMWTDPLAGMLGLEDLRVGGYKGMDETILSTPAVLPTLNRIANIPGLITHAVTGQFGTRDINALTATPIIGNAYGFAYIFNAMRDTLRHHPKKAAAPDAATVEHAKPLTEVGGIGQYLGL</sequence>
<organism evidence="2 3">
    <name type="scientific">Rhizobium phage RHph_N37</name>
    <dbReference type="NCBI Taxonomy" id="2509749"/>
    <lineage>
        <taxon>Viruses</taxon>
        <taxon>Duplodnaviria</taxon>
        <taxon>Heunggongvirae</taxon>
        <taxon>Uroviricota</taxon>
        <taxon>Caudoviricetes</taxon>
        <taxon>Autographivirales</taxon>
        <taxon>Dunnvirinae</taxon>
        <taxon>Cuernavacavirus</taxon>
        <taxon>Cuernavacavirus RHphN37</taxon>
    </lineage>
</organism>
<dbReference type="Proteomes" id="UP000642258">
    <property type="component" value="Segment"/>
</dbReference>
<name>A0A7S5UZ91_9CAUD</name>
<protein>
    <submittedName>
        <fullName evidence="2">Putative internal virion protein</fullName>
    </submittedName>
</protein>
<feature type="compositionally biased region" description="Basic and acidic residues" evidence="1">
    <location>
        <begin position="371"/>
        <end position="384"/>
    </location>
</feature>
<keyword evidence="3" id="KW-1185">Reference proteome</keyword>
<feature type="region of interest" description="Disordered" evidence="1">
    <location>
        <begin position="362"/>
        <end position="384"/>
    </location>
</feature>
<evidence type="ECO:0000313" key="2">
    <source>
        <dbReference type="EMBL" id="QIG73148.1"/>
    </source>
</evidence>